<dbReference type="Gramene" id="BGIOSGA025438-TA">
    <property type="protein sequence ID" value="BGIOSGA025438-PA"/>
    <property type="gene ID" value="BGIOSGA025438"/>
</dbReference>
<evidence type="ECO:0000313" key="2">
    <source>
        <dbReference type="EMBL" id="EAZ03337.1"/>
    </source>
</evidence>
<dbReference type="HOGENOM" id="CLU_2458746_0_0_1"/>
<evidence type="ECO:0000313" key="3">
    <source>
        <dbReference type="Proteomes" id="UP000007015"/>
    </source>
</evidence>
<reference evidence="2 3" key="1">
    <citation type="journal article" date="2005" name="PLoS Biol.">
        <title>The genomes of Oryza sativa: a history of duplications.</title>
        <authorList>
            <person name="Yu J."/>
            <person name="Wang J."/>
            <person name="Lin W."/>
            <person name="Li S."/>
            <person name="Li H."/>
            <person name="Zhou J."/>
            <person name="Ni P."/>
            <person name="Dong W."/>
            <person name="Hu S."/>
            <person name="Zeng C."/>
            <person name="Zhang J."/>
            <person name="Zhang Y."/>
            <person name="Li R."/>
            <person name="Xu Z."/>
            <person name="Li S."/>
            <person name="Li X."/>
            <person name="Zheng H."/>
            <person name="Cong L."/>
            <person name="Lin L."/>
            <person name="Yin J."/>
            <person name="Geng J."/>
            <person name="Li G."/>
            <person name="Shi J."/>
            <person name="Liu J."/>
            <person name="Lv H."/>
            <person name="Li J."/>
            <person name="Wang J."/>
            <person name="Deng Y."/>
            <person name="Ran L."/>
            <person name="Shi X."/>
            <person name="Wang X."/>
            <person name="Wu Q."/>
            <person name="Li C."/>
            <person name="Ren X."/>
            <person name="Wang J."/>
            <person name="Wang X."/>
            <person name="Li D."/>
            <person name="Liu D."/>
            <person name="Zhang X."/>
            <person name="Ji Z."/>
            <person name="Zhao W."/>
            <person name="Sun Y."/>
            <person name="Zhang Z."/>
            <person name="Bao J."/>
            <person name="Han Y."/>
            <person name="Dong L."/>
            <person name="Ji J."/>
            <person name="Chen P."/>
            <person name="Wu S."/>
            <person name="Liu J."/>
            <person name="Xiao Y."/>
            <person name="Bu D."/>
            <person name="Tan J."/>
            <person name="Yang L."/>
            <person name="Ye C."/>
            <person name="Zhang J."/>
            <person name="Xu J."/>
            <person name="Zhou Y."/>
            <person name="Yu Y."/>
            <person name="Zhang B."/>
            <person name="Zhuang S."/>
            <person name="Wei H."/>
            <person name="Liu B."/>
            <person name="Lei M."/>
            <person name="Yu H."/>
            <person name="Li Y."/>
            <person name="Xu H."/>
            <person name="Wei S."/>
            <person name="He X."/>
            <person name="Fang L."/>
            <person name="Zhang Z."/>
            <person name="Zhang Y."/>
            <person name="Huang X."/>
            <person name="Su Z."/>
            <person name="Tong W."/>
            <person name="Li J."/>
            <person name="Tong Z."/>
            <person name="Li S."/>
            <person name="Ye J."/>
            <person name="Wang L."/>
            <person name="Fang L."/>
            <person name="Lei T."/>
            <person name="Chen C."/>
            <person name="Chen H."/>
            <person name="Xu Z."/>
            <person name="Li H."/>
            <person name="Huang H."/>
            <person name="Zhang F."/>
            <person name="Xu H."/>
            <person name="Li N."/>
            <person name="Zhao C."/>
            <person name="Li S."/>
            <person name="Dong L."/>
            <person name="Huang Y."/>
            <person name="Li L."/>
            <person name="Xi Y."/>
            <person name="Qi Q."/>
            <person name="Li W."/>
            <person name="Zhang B."/>
            <person name="Hu W."/>
            <person name="Zhang Y."/>
            <person name="Tian X."/>
            <person name="Jiao Y."/>
            <person name="Liang X."/>
            <person name="Jin J."/>
            <person name="Gao L."/>
            <person name="Zheng W."/>
            <person name="Hao B."/>
            <person name="Liu S."/>
            <person name="Wang W."/>
            <person name="Yuan L."/>
            <person name="Cao M."/>
            <person name="McDermott J."/>
            <person name="Samudrala R."/>
            <person name="Wang J."/>
            <person name="Wong G.K."/>
            <person name="Yang H."/>
        </authorList>
    </citation>
    <scope>NUCLEOTIDE SEQUENCE [LARGE SCALE GENOMIC DNA]</scope>
    <source>
        <strain evidence="3">cv. 93-11</strain>
    </source>
</reference>
<name>A2YJS6_ORYSI</name>
<organism evidence="2 3">
    <name type="scientific">Oryza sativa subsp. indica</name>
    <name type="common">Rice</name>
    <dbReference type="NCBI Taxonomy" id="39946"/>
    <lineage>
        <taxon>Eukaryota</taxon>
        <taxon>Viridiplantae</taxon>
        <taxon>Streptophyta</taxon>
        <taxon>Embryophyta</taxon>
        <taxon>Tracheophyta</taxon>
        <taxon>Spermatophyta</taxon>
        <taxon>Magnoliopsida</taxon>
        <taxon>Liliopsida</taxon>
        <taxon>Poales</taxon>
        <taxon>Poaceae</taxon>
        <taxon>BOP clade</taxon>
        <taxon>Oryzoideae</taxon>
        <taxon>Oryzeae</taxon>
        <taxon>Oryzinae</taxon>
        <taxon>Oryza</taxon>
        <taxon>Oryza sativa</taxon>
    </lineage>
</organism>
<protein>
    <submittedName>
        <fullName evidence="2">Uncharacterized protein</fullName>
    </submittedName>
</protein>
<gene>
    <name evidence="2" type="ORF">OsI_25479</name>
</gene>
<keyword evidence="3" id="KW-1185">Reference proteome</keyword>
<dbReference type="AlphaFoldDB" id="A2YJS6"/>
<sequence>MPSSPIDPAEGEAAHLSSGGGRAPPSSSPYHAGSGCLDIGGCWIRPPTGGISGNSTGAARSRADASTWFFLALVRIKDAGYGTGTFDHG</sequence>
<accession>A2YJS6</accession>
<feature type="region of interest" description="Disordered" evidence="1">
    <location>
        <begin position="1"/>
        <end position="31"/>
    </location>
</feature>
<dbReference type="EMBL" id="CM000132">
    <property type="protein sequence ID" value="EAZ03337.1"/>
    <property type="molecule type" value="Genomic_DNA"/>
</dbReference>
<dbReference type="Proteomes" id="UP000007015">
    <property type="component" value="Chromosome 7"/>
</dbReference>
<evidence type="ECO:0000256" key="1">
    <source>
        <dbReference type="SAM" id="MobiDB-lite"/>
    </source>
</evidence>
<proteinExistence type="predicted"/>